<keyword evidence="3" id="KW-1185">Reference proteome</keyword>
<dbReference type="AlphaFoldDB" id="D8ULL9"/>
<dbReference type="InParanoid" id="D8ULL9"/>
<sequence>MWIFDMHGPGVYCLQDDLVANELLENTVVTFNLAGCQKAYSVIVVDSNQDGSVRTYPGNQPHPGFTYCMACNYALWPTQPPPKLVPASESITGKLWDACDRALRGIAATMPKAAAVNTADTTRVGGAAKAKGGRSGGAHHSSSGSGLQKQGCTGGENCSNQVSPPPPALPAVCLNGPEPSEDVAKHKFFNGLAGWMPSASSKSPLANIRAHVKAKTHIENMHWLRLLARSGAGHFSWLRKPIAGVRLCPYAVPLLRPKAEPLLVLDSTAAPNPSNNPRYDVVS</sequence>
<feature type="compositionally biased region" description="Polar residues" evidence="1">
    <location>
        <begin position="147"/>
        <end position="162"/>
    </location>
</feature>
<proteinExistence type="predicted"/>
<gene>
    <name evidence="2" type="ORF">VOLCADRAFT_108657</name>
</gene>
<dbReference type="KEGG" id="vcn:VOLCADRAFT_108657"/>
<dbReference type="Proteomes" id="UP000001058">
    <property type="component" value="Unassembled WGS sequence"/>
</dbReference>
<evidence type="ECO:0000313" key="2">
    <source>
        <dbReference type="EMBL" id="EFJ39380.1"/>
    </source>
</evidence>
<dbReference type="EMBL" id="GL378621">
    <property type="protein sequence ID" value="EFJ39380.1"/>
    <property type="molecule type" value="Genomic_DNA"/>
</dbReference>
<dbReference type="RefSeq" id="XP_002959555.1">
    <property type="nucleotide sequence ID" value="XM_002959509.1"/>
</dbReference>
<name>D8ULL9_VOLCA</name>
<protein>
    <submittedName>
        <fullName evidence="2">Uncharacterized protein</fullName>
    </submittedName>
</protein>
<evidence type="ECO:0000256" key="1">
    <source>
        <dbReference type="SAM" id="MobiDB-lite"/>
    </source>
</evidence>
<accession>D8ULL9</accession>
<organism evidence="3">
    <name type="scientific">Volvox carteri f. nagariensis</name>
    <dbReference type="NCBI Taxonomy" id="3068"/>
    <lineage>
        <taxon>Eukaryota</taxon>
        <taxon>Viridiplantae</taxon>
        <taxon>Chlorophyta</taxon>
        <taxon>core chlorophytes</taxon>
        <taxon>Chlorophyceae</taxon>
        <taxon>CS clade</taxon>
        <taxon>Chlamydomonadales</taxon>
        <taxon>Volvocaceae</taxon>
        <taxon>Volvox</taxon>
    </lineage>
</organism>
<dbReference type="GeneID" id="9614361"/>
<reference evidence="2 3" key="1">
    <citation type="journal article" date="2010" name="Science">
        <title>Genomic analysis of organismal complexity in the multicellular green alga Volvox carteri.</title>
        <authorList>
            <person name="Prochnik S.E."/>
            <person name="Umen J."/>
            <person name="Nedelcu A.M."/>
            <person name="Hallmann A."/>
            <person name="Miller S.M."/>
            <person name="Nishii I."/>
            <person name="Ferris P."/>
            <person name="Kuo A."/>
            <person name="Mitros T."/>
            <person name="Fritz-Laylin L.K."/>
            <person name="Hellsten U."/>
            <person name="Chapman J."/>
            <person name="Simakov O."/>
            <person name="Rensing S.A."/>
            <person name="Terry A."/>
            <person name="Pangilinan J."/>
            <person name="Kapitonov V."/>
            <person name="Jurka J."/>
            <person name="Salamov A."/>
            <person name="Shapiro H."/>
            <person name="Schmutz J."/>
            <person name="Grimwood J."/>
            <person name="Lindquist E."/>
            <person name="Lucas S."/>
            <person name="Grigoriev I.V."/>
            <person name="Schmitt R."/>
            <person name="Kirk D."/>
            <person name="Rokhsar D.S."/>
        </authorList>
    </citation>
    <scope>NUCLEOTIDE SEQUENCE [LARGE SCALE GENOMIC DNA]</scope>
    <source>
        <strain evidence="3">f. Nagariensis / Eve</strain>
    </source>
</reference>
<feature type="region of interest" description="Disordered" evidence="1">
    <location>
        <begin position="126"/>
        <end position="163"/>
    </location>
</feature>
<dbReference type="OrthoDB" id="557280at2759"/>
<evidence type="ECO:0000313" key="3">
    <source>
        <dbReference type="Proteomes" id="UP000001058"/>
    </source>
</evidence>